<name>A0ACB8R1H9_9AGAM</name>
<organism evidence="1 2">
    <name type="scientific">Auriscalpium vulgare</name>
    <dbReference type="NCBI Taxonomy" id="40419"/>
    <lineage>
        <taxon>Eukaryota</taxon>
        <taxon>Fungi</taxon>
        <taxon>Dikarya</taxon>
        <taxon>Basidiomycota</taxon>
        <taxon>Agaricomycotina</taxon>
        <taxon>Agaricomycetes</taxon>
        <taxon>Russulales</taxon>
        <taxon>Auriscalpiaceae</taxon>
        <taxon>Auriscalpium</taxon>
    </lineage>
</organism>
<keyword evidence="2" id="KW-1185">Reference proteome</keyword>
<evidence type="ECO:0000313" key="2">
    <source>
        <dbReference type="Proteomes" id="UP000814033"/>
    </source>
</evidence>
<comment type="caution">
    <text evidence="1">The sequence shown here is derived from an EMBL/GenBank/DDBJ whole genome shotgun (WGS) entry which is preliminary data.</text>
</comment>
<dbReference type="Proteomes" id="UP000814033">
    <property type="component" value="Unassembled WGS sequence"/>
</dbReference>
<gene>
    <name evidence="1" type="ORF">FA95DRAFT_1613738</name>
</gene>
<protein>
    <submittedName>
        <fullName evidence="1">Uncharacterized protein</fullName>
    </submittedName>
</protein>
<proteinExistence type="predicted"/>
<sequence length="612" mass="64462">MPGGKKKEKQPKVAVSKNKGPVDTVTVEKPRVSSAAAAAANTTAKVAAGEGAAKGRNLKVAAARETPAGRAKATATKKRKTADADVAAPAAKKRKGAARSLASGSDAVPVDSVPVINVSESEASEREDEGTPPADEDESVSDVVPEDDEVFGAVDASTEADGGAGQAAAAKPRGKGKKALDVQFEVAIPRWTSEAVKPKALTEASAPAHKAPKSARMHPTRGPPRARLRVDSESDEEEDSLPANHTQDDNRHVTPLDGSGGAPEDDPSTAASPPASLQASSAADKGTEGMPSVAASRAVSVSSASRAVSVSAASRAVSVSSAGVDDSDGTTMKSQVEVVPAQGGSKIKIRAQPATVTKVIQHANKHAMPEFICFKNAFPTQIERPPLLRQALLDAAKALGHVAIENKLREDPEYADSMARITDGRISNLRGKVKLVADQCVMNAYELTTIPAARFVRHIHRLTDPQDHPRMYTYPSNGAAANERFDTSRPYCHPAIITVLHNSFFGTKAAVRFNEKKYQAAGTGDKPELPIAMVALASTAVYVALDCYSLGSQPTHLEFEANKYTGVYLEHVDVLEQIRLDNPVKFSALMAHLFKAASCVFPLFVFVAVIVN</sequence>
<accession>A0ACB8R1H9</accession>
<dbReference type="EMBL" id="MU276641">
    <property type="protein sequence ID" value="KAI0037964.1"/>
    <property type="molecule type" value="Genomic_DNA"/>
</dbReference>
<reference evidence="1" key="2">
    <citation type="journal article" date="2022" name="New Phytol.">
        <title>Evolutionary transition to the ectomycorrhizal habit in the genomes of a hyperdiverse lineage of mushroom-forming fungi.</title>
        <authorList>
            <person name="Looney B."/>
            <person name="Miyauchi S."/>
            <person name="Morin E."/>
            <person name="Drula E."/>
            <person name="Courty P.E."/>
            <person name="Kohler A."/>
            <person name="Kuo A."/>
            <person name="LaButti K."/>
            <person name="Pangilinan J."/>
            <person name="Lipzen A."/>
            <person name="Riley R."/>
            <person name="Andreopoulos W."/>
            <person name="He G."/>
            <person name="Johnson J."/>
            <person name="Nolan M."/>
            <person name="Tritt A."/>
            <person name="Barry K.W."/>
            <person name="Grigoriev I.V."/>
            <person name="Nagy L.G."/>
            <person name="Hibbett D."/>
            <person name="Henrissat B."/>
            <person name="Matheny P.B."/>
            <person name="Labbe J."/>
            <person name="Martin F.M."/>
        </authorList>
    </citation>
    <scope>NUCLEOTIDE SEQUENCE</scope>
    <source>
        <strain evidence="1">FP105234-sp</strain>
    </source>
</reference>
<evidence type="ECO:0000313" key="1">
    <source>
        <dbReference type="EMBL" id="KAI0037964.1"/>
    </source>
</evidence>
<reference evidence="1" key="1">
    <citation type="submission" date="2021-02" db="EMBL/GenBank/DDBJ databases">
        <authorList>
            <consortium name="DOE Joint Genome Institute"/>
            <person name="Ahrendt S."/>
            <person name="Looney B.P."/>
            <person name="Miyauchi S."/>
            <person name="Morin E."/>
            <person name="Drula E."/>
            <person name="Courty P.E."/>
            <person name="Chicoki N."/>
            <person name="Fauchery L."/>
            <person name="Kohler A."/>
            <person name="Kuo A."/>
            <person name="Labutti K."/>
            <person name="Pangilinan J."/>
            <person name="Lipzen A."/>
            <person name="Riley R."/>
            <person name="Andreopoulos W."/>
            <person name="He G."/>
            <person name="Johnson J."/>
            <person name="Barry K.W."/>
            <person name="Grigoriev I.V."/>
            <person name="Nagy L."/>
            <person name="Hibbett D."/>
            <person name="Henrissat B."/>
            <person name="Matheny P.B."/>
            <person name="Labbe J."/>
            <person name="Martin F."/>
        </authorList>
    </citation>
    <scope>NUCLEOTIDE SEQUENCE</scope>
    <source>
        <strain evidence="1">FP105234-sp</strain>
    </source>
</reference>